<dbReference type="Pfam" id="PF00534">
    <property type="entry name" value="Glycos_transf_1"/>
    <property type="match status" value="1"/>
</dbReference>
<dbReference type="Gene3D" id="3.40.50.2000">
    <property type="entry name" value="Glycogen Phosphorylase B"/>
    <property type="match status" value="2"/>
</dbReference>
<dbReference type="EMBL" id="JAIVFP010000001">
    <property type="protein sequence ID" value="MCI4684333.1"/>
    <property type="molecule type" value="Genomic_DNA"/>
</dbReference>
<organism evidence="2 3">
    <name type="scientific">Candidatus Rhodoblastus alkanivorans</name>
    <dbReference type="NCBI Taxonomy" id="2954117"/>
    <lineage>
        <taxon>Bacteria</taxon>
        <taxon>Pseudomonadati</taxon>
        <taxon>Pseudomonadota</taxon>
        <taxon>Alphaproteobacteria</taxon>
        <taxon>Hyphomicrobiales</taxon>
        <taxon>Rhodoblastaceae</taxon>
        <taxon>Rhodoblastus</taxon>
    </lineage>
</organism>
<gene>
    <name evidence="2" type="ORF">K2U94_16455</name>
</gene>
<evidence type="ECO:0000259" key="1">
    <source>
        <dbReference type="Pfam" id="PF00534"/>
    </source>
</evidence>
<accession>A0ABS9Z9N3</accession>
<dbReference type="InterPro" id="IPR001296">
    <property type="entry name" value="Glyco_trans_1"/>
</dbReference>
<reference evidence="2" key="1">
    <citation type="journal article" date="2022" name="ISME J.">
        <title>Identification of active gaseous-alkane degraders at natural gas seeps.</title>
        <authorList>
            <person name="Farhan Ul Haque M."/>
            <person name="Hernandez M."/>
            <person name="Crombie A.T."/>
            <person name="Murrell J.C."/>
        </authorList>
    </citation>
    <scope>NUCLEOTIDE SEQUENCE</scope>
    <source>
        <strain evidence="2">PC2</strain>
    </source>
</reference>
<protein>
    <submittedName>
        <fullName evidence="2">Glycosyltransferase family 4 protein</fullName>
    </submittedName>
</protein>
<name>A0ABS9Z9N3_9HYPH</name>
<feature type="domain" description="Glycosyl transferase family 1" evidence="1">
    <location>
        <begin position="198"/>
        <end position="333"/>
    </location>
</feature>
<evidence type="ECO:0000313" key="2">
    <source>
        <dbReference type="EMBL" id="MCI4684333.1"/>
    </source>
</evidence>
<dbReference type="SUPFAM" id="SSF53756">
    <property type="entry name" value="UDP-Glycosyltransferase/glycogen phosphorylase"/>
    <property type="match status" value="1"/>
</dbReference>
<dbReference type="PANTHER" id="PTHR45947">
    <property type="entry name" value="SULFOQUINOVOSYL TRANSFERASE SQD2"/>
    <property type="match status" value="1"/>
</dbReference>
<proteinExistence type="predicted"/>
<dbReference type="Proteomes" id="UP001139104">
    <property type="component" value="Unassembled WGS sequence"/>
</dbReference>
<dbReference type="InterPro" id="IPR050194">
    <property type="entry name" value="Glycosyltransferase_grp1"/>
</dbReference>
<evidence type="ECO:0000313" key="3">
    <source>
        <dbReference type="Proteomes" id="UP001139104"/>
    </source>
</evidence>
<comment type="caution">
    <text evidence="2">The sequence shown here is derived from an EMBL/GenBank/DDBJ whole genome shotgun (WGS) entry which is preliminary data.</text>
</comment>
<dbReference type="RefSeq" id="WP_243068234.1">
    <property type="nucleotide sequence ID" value="NZ_JAIVFK010000031.1"/>
</dbReference>
<sequence length="380" mass="42163">MKVAIVHEWLVTRAGSEKVVEEILALYPEADLFTLICALPPGQDDMIRGRKVTTSFLQNLWGAHKRHRLFMPLMPLAVEQFDLSGYDLVISSSHAVAKGVITGPNQIHISYIHSPMRYAWDLQHTYLAESGLSRGFGSALARILLHYLRIWDIRTANGPERMVANSAYIARRIAKVYRREADVVFPPVDIAAMPFSAHRENFYLAASRMAPYKRMALIVSAFARMPDKKLVVIGDGPELPLVRRIATSNIEVLGYLDDAGLRDYMRRAKAFVFAAEEDFGIMPVEAQACGAPVIAFGRGGALETIVGPEGVRPTGLFFDCQSEEAIIAAVRRFDAEAARFAPENCRANAARFSREAFRAHFKAIVDEEIARAAGSLRKAA</sequence>
<dbReference type="PANTHER" id="PTHR45947:SF3">
    <property type="entry name" value="SULFOQUINOVOSYL TRANSFERASE SQD2"/>
    <property type="match status" value="1"/>
</dbReference>
<dbReference type="CDD" id="cd03804">
    <property type="entry name" value="GT4_WbaZ-like"/>
    <property type="match status" value="1"/>
</dbReference>
<keyword evidence="3" id="KW-1185">Reference proteome</keyword>